<dbReference type="InterPro" id="IPR004033">
    <property type="entry name" value="UbiE/COQ5_MeTrFase"/>
</dbReference>
<comment type="caution">
    <text evidence="5">Lacks conserved residue(s) required for the propagation of feature annotation.</text>
</comment>
<comment type="catalytic activity">
    <reaction evidence="5">
        <text>a 2-demethylmenaquinol + S-adenosyl-L-methionine = a menaquinol + S-adenosyl-L-homocysteine + H(+)</text>
        <dbReference type="Rhea" id="RHEA:42640"/>
        <dbReference type="Rhea" id="RHEA-COMP:9539"/>
        <dbReference type="Rhea" id="RHEA-COMP:9563"/>
        <dbReference type="ChEBI" id="CHEBI:15378"/>
        <dbReference type="ChEBI" id="CHEBI:18151"/>
        <dbReference type="ChEBI" id="CHEBI:55437"/>
        <dbReference type="ChEBI" id="CHEBI:57856"/>
        <dbReference type="ChEBI" id="CHEBI:59789"/>
        <dbReference type="EC" id="2.1.1.163"/>
    </reaction>
</comment>
<keyword evidence="2 5" id="KW-0489">Methyltransferase</keyword>
<keyword evidence="7" id="KW-1185">Reference proteome</keyword>
<feature type="binding site" evidence="5">
    <location>
        <position position="132"/>
    </location>
    <ligand>
        <name>S-adenosyl-L-methionine</name>
        <dbReference type="ChEBI" id="CHEBI:59789"/>
    </ligand>
</feature>
<dbReference type="NCBIfam" id="NF001244">
    <property type="entry name" value="PRK00216.1-5"/>
    <property type="match status" value="1"/>
</dbReference>
<evidence type="ECO:0000313" key="7">
    <source>
        <dbReference type="Proteomes" id="UP001409291"/>
    </source>
</evidence>
<dbReference type="Proteomes" id="UP001409291">
    <property type="component" value="Unassembled WGS sequence"/>
</dbReference>
<dbReference type="PANTHER" id="PTHR43591">
    <property type="entry name" value="METHYLTRANSFERASE"/>
    <property type="match status" value="1"/>
</dbReference>
<proteinExistence type="inferred from homology"/>
<protein>
    <recommendedName>
        <fullName evidence="5">Demethylmenaquinone methyltransferase</fullName>
        <ecNumber evidence="5">2.1.1.163</ecNumber>
    </recommendedName>
</protein>
<evidence type="ECO:0000256" key="4">
    <source>
        <dbReference type="ARBA" id="ARBA00022691"/>
    </source>
</evidence>
<dbReference type="Pfam" id="PF01209">
    <property type="entry name" value="Ubie_methyltran"/>
    <property type="match status" value="1"/>
</dbReference>
<dbReference type="PROSITE" id="PS51608">
    <property type="entry name" value="SAM_MT_UBIE"/>
    <property type="match status" value="1"/>
</dbReference>
<dbReference type="NCBIfam" id="TIGR01934">
    <property type="entry name" value="MenG_MenH_UbiE"/>
    <property type="match status" value="1"/>
</dbReference>
<dbReference type="GO" id="GO:0008425">
    <property type="term" value="F:2-methoxy-6-polyprenyl-1,4-benzoquinol methyltransferase activity"/>
    <property type="evidence" value="ECO:0007669"/>
    <property type="project" value="UniProtKB-EC"/>
</dbReference>
<evidence type="ECO:0000256" key="5">
    <source>
        <dbReference type="HAMAP-Rule" id="MF_01813"/>
    </source>
</evidence>
<keyword evidence="1 5" id="KW-0474">Menaquinone biosynthesis</keyword>
<dbReference type="EMBL" id="JBDJNQ010000010">
    <property type="protein sequence ID" value="MEN5379448.1"/>
    <property type="molecule type" value="Genomic_DNA"/>
</dbReference>
<reference evidence="6 7" key="1">
    <citation type="submission" date="2024-04" db="EMBL/GenBank/DDBJ databases">
        <title>WGS of bacteria from Torrens River.</title>
        <authorList>
            <person name="Wyrsch E.R."/>
            <person name="Drigo B."/>
        </authorList>
    </citation>
    <scope>NUCLEOTIDE SEQUENCE [LARGE SCALE GENOMIC DNA]</scope>
    <source>
        <strain evidence="6 7">TWI391</strain>
    </source>
</reference>
<dbReference type="HAMAP" id="MF_01813">
    <property type="entry name" value="MenG_UbiE_methyltr"/>
    <property type="match status" value="1"/>
</dbReference>
<comment type="similarity">
    <text evidence="5">Belongs to the class I-like SAM-binding methyltransferase superfamily. MenG/UbiE family.</text>
</comment>
<keyword evidence="3 5" id="KW-0808">Transferase</keyword>
<keyword evidence="4 5" id="KW-0949">S-adenosyl-L-methionine</keyword>
<comment type="pathway">
    <text evidence="5">Quinol/quinone metabolism; menaquinone biosynthesis; menaquinol from 1,4-dihydroxy-2-naphthoate: step 2/2.</text>
</comment>
<feature type="binding site" evidence="5">
    <location>
        <position position="68"/>
    </location>
    <ligand>
        <name>S-adenosyl-L-methionine</name>
        <dbReference type="ChEBI" id="CHEBI:59789"/>
    </ligand>
</feature>
<accession>A0ABV0BZH2</accession>
<dbReference type="EC" id="2.1.1.163" evidence="5"/>
<dbReference type="Gene3D" id="3.40.50.150">
    <property type="entry name" value="Vaccinia Virus protein VP39"/>
    <property type="match status" value="1"/>
</dbReference>
<dbReference type="GO" id="GO:0032259">
    <property type="term" value="P:methylation"/>
    <property type="evidence" value="ECO:0007669"/>
    <property type="project" value="UniProtKB-KW"/>
</dbReference>
<sequence>MNAKITPYLDSTEGKSKQVEHMFDTISEKYDLLNNIITFRMDKSWRRKVLKIVSECHPRHILDVATGTGDMAILLGKTQAENIIGVDISKGMLKIANEKISANKLDGRIHTEVQHAESLSFADCSFDIVNISYGVRNFENLEKGLGEMYRVMQSDGTIVILETSVPSNKLIKFGYLLYTEHLMPRIARIFSKDKNAYAYLSKSAINFPSGDKFLNILEESGFVKVKAYPQLFGGATIYVGKKQ</sequence>
<feature type="binding site" evidence="5">
    <location>
        <position position="87"/>
    </location>
    <ligand>
        <name>S-adenosyl-L-methionine</name>
        <dbReference type="ChEBI" id="CHEBI:59789"/>
    </ligand>
</feature>
<evidence type="ECO:0000313" key="6">
    <source>
        <dbReference type="EMBL" id="MEN5379448.1"/>
    </source>
</evidence>
<evidence type="ECO:0000256" key="3">
    <source>
        <dbReference type="ARBA" id="ARBA00022679"/>
    </source>
</evidence>
<dbReference type="RefSeq" id="WP_346582205.1">
    <property type="nucleotide sequence ID" value="NZ_JBDJNQ010000010.1"/>
</dbReference>
<gene>
    <name evidence="6" type="primary">ubiE</name>
    <name evidence="5" type="synonym">menG</name>
    <name evidence="6" type="ORF">ABE541_19435</name>
</gene>
<evidence type="ECO:0000256" key="2">
    <source>
        <dbReference type="ARBA" id="ARBA00022603"/>
    </source>
</evidence>
<comment type="function">
    <text evidence="5">Methyltransferase required for the conversion of demethylmenaquinol (DMKH2) to menaquinol (MKH2).</text>
</comment>
<evidence type="ECO:0000256" key="1">
    <source>
        <dbReference type="ARBA" id="ARBA00022428"/>
    </source>
</evidence>
<organism evidence="6 7">
    <name type="scientific">Sphingobacterium kitahiroshimense</name>
    <dbReference type="NCBI Taxonomy" id="470446"/>
    <lineage>
        <taxon>Bacteria</taxon>
        <taxon>Pseudomonadati</taxon>
        <taxon>Bacteroidota</taxon>
        <taxon>Sphingobacteriia</taxon>
        <taxon>Sphingobacteriales</taxon>
        <taxon>Sphingobacteriaceae</taxon>
        <taxon>Sphingobacterium</taxon>
    </lineage>
</organism>
<dbReference type="GO" id="GO:0043770">
    <property type="term" value="F:demethylmenaquinone methyltransferase activity"/>
    <property type="evidence" value="ECO:0007669"/>
    <property type="project" value="UniProtKB-EC"/>
</dbReference>
<comment type="caution">
    <text evidence="6">The sequence shown here is derived from an EMBL/GenBank/DDBJ whole genome shotgun (WGS) entry which is preliminary data.</text>
</comment>
<dbReference type="InterPro" id="IPR029063">
    <property type="entry name" value="SAM-dependent_MTases_sf"/>
</dbReference>
<dbReference type="PANTHER" id="PTHR43591:SF24">
    <property type="entry name" value="2-METHOXY-6-POLYPRENYL-1,4-BENZOQUINOL METHYLASE, MITOCHONDRIAL"/>
    <property type="match status" value="1"/>
</dbReference>
<dbReference type="CDD" id="cd02440">
    <property type="entry name" value="AdoMet_MTases"/>
    <property type="match status" value="1"/>
</dbReference>
<dbReference type="SUPFAM" id="SSF53335">
    <property type="entry name" value="S-adenosyl-L-methionine-dependent methyltransferases"/>
    <property type="match status" value="1"/>
</dbReference>
<name>A0ABV0BZH2_9SPHI</name>